<accession>A0ABQ8XNN3</accession>
<dbReference type="EMBL" id="JAOAOG010000272">
    <property type="protein sequence ID" value="KAJ6234054.1"/>
    <property type="molecule type" value="Genomic_DNA"/>
</dbReference>
<keyword evidence="3" id="KW-0131">Cell cycle</keyword>
<evidence type="ECO:0000256" key="2">
    <source>
        <dbReference type="ARBA" id="ARBA00023242"/>
    </source>
</evidence>
<comment type="caution">
    <text evidence="6">The sequence shown here is derived from an EMBL/GenBank/DDBJ whole genome shotgun (WGS) entry which is preliminary data.</text>
</comment>
<comment type="subcellular location">
    <subcellularLocation>
        <location evidence="1">Nucleus</location>
    </subcellularLocation>
</comment>
<feature type="compositionally biased region" description="Basic residues" evidence="4">
    <location>
        <begin position="567"/>
        <end position="593"/>
    </location>
</feature>
<evidence type="ECO:0000256" key="3">
    <source>
        <dbReference type="ARBA" id="ARBA00023306"/>
    </source>
</evidence>
<keyword evidence="2" id="KW-0539">Nucleus</keyword>
<dbReference type="Proteomes" id="UP001150062">
    <property type="component" value="Unassembled WGS sequence"/>
</dbReference>
<dbReference type="InterPro" id="IPR044998">
    <property type="entry name" value="Timeless"/>
</dbReference>
<feature type="domain" description="Timeless N-terminal" evidence="5">
    <location>
        <begin position="28"/>
        <end position="314"/>
    </location>
</feature>
<protein>
    <submittedName>
        <fullName evidence="6">Protein timeless</fullName>
    </submittedName>
</protein>
<keyword evidence="7" id="KW-1185">Reference proteome</keyword>
<sequence>MDPEQKKKLLTLQDKLGEIKTIQGFDIYQPKPEYEETLDEIYSNILEDISNGRQVGMTFIKHDLVSNTLLPLMKRKYKNTQIFDDCLRLLICLTLEPKELLTGIEKISQNVIMQKVVSQFLESDTCLILFTDLASTLRKLLITTIKEEKEIEQMGNLDEKFKQKKRNLRKFENSNAFIRADLIISLISHLFKIVNPKSMHNTCSKNLYRLHERLFLLTHDFHVLKCFQTVLLMNNTSWYFDWYSVILSGLSDCFGGIDPLRISSEQATMQQSSEEQLKGHTNELKSLLMKERREKKHQNQLRTTRHNRFAGLISHKTATGERRTKTALLSSLNSNTHSNGLSNNSNKLVKRCRRKVAHVSVKYVKNELQDQFSQKYKVQFGEFIDNFMESGALWKIIMVFQKHRMNKHDKKSKQEHPNFCKVVSFCLRKHRGSLLTTQKSKTNIKPQLKLTTFIPILDVDFLHWIYYMCINLIEQKELAQIKPFICLLEEITRVVYLILNAESYHDIVRKWVSDLVYKNEIPPLILSAIKAYRPGKHDPGLLRSLISISTLISKIIKETTSKQRLYTTKRRFARSHKTNTTRRRKKNTRKKNKGPFIESTVVNKNHESDKENNETQKKKKNSNNKKEDKTKDKKNEDGNKENQREDDKKNTKQKKNKNEKSTPSIKDFIIGDFDDDEQFFSDEEDEKEDEFAGEKEFAFYENFFIKFCDAKIIENCLFLLSHYKENGSLLNSELVYLLDSIFKESSHTPRFFQLSTFILLNTILNDKDVTLHKMYPKCKKLAKNITREFFRHLKKNPLLFIEILFKRSFNNQKWITDIQKNQLSFENLLLQFDAFNETQILETFTQDGQNNENDQYSALNGFIINDVDPINKLIIKLRRKKNGQQGIEWLAQNLGISQSMIKEQGISSELELMTFSKEETQFVNTNEAKKLFDLIGAYQREEDSVWVLPPEVDTEKLGLVIEKLNEFI</sequence>
<evidence type="ECO:0000256" key="4">
    <source>
        <dbReference type="SAM" id="MobiDB-lite"/>
    </source>
</evidence>
<feature type="region of interest" description="Disordered" evidence="4">
    <location>
        <begin position="566"/>
        <end position="661"/>
    </location>
</feature>
<feature type="compositionally biased region" description="Basic and acidic residues" evidence="4">
    <location>
        <begin position="604"/>
        <end position="616"/>
    </location>
</feature>
<evidence type="ECO:0000313" key="6">
    <source>
        <dbReference type="EMBL" id="KAJ6234054.1"/>
    </source>
</evidence>
<dbReference type="PANTHER" id="PTHR22940">
    <property type="entry name" value="TIMEOUT/TIMELESS-2"/>
    <property type="match status" value="1"/>
</dbReference>
<evidence type="ECO:0000256" key="1">
    <source>
        <dbReference type="ARBA" id="ARBA00004123"/>
    </source>
</evidence>
<name>A0ABQ8XNN3_9EUKA</name>
<dbReference type="Pfam" id="PF04821">
    <property type="entry name" value="TIMELESS"/>
    <property type="match status" value="1"/>
</dbReference>
<evidence type="ECO:0000259" key="5">
    <source>
        <dbReference type="Pfam" id="PF04821"/>
    </source>
</evidence>
<proteinExistence type="predicted"/>
<feature type="compositionally biased region" description="Basic and acidic residues" evidence="4">
    <location>
        <begin position="624"/>
        <end position="660"/>
    </location>
</feature>
<dbReference type="PANTHER" id="PTHR22940:SF4">
    <property type="entry name" value="PROTEIN TIMELESS HOMOLOG"/>
    <property type="match status" value="1"/>
</dbReference>
<reference evidence="6" key="1">
    <citation type="submission" date="2022-08" db="EMBL/GenBank/DDBJ databases">
        <title>Novel sulfate-reducing endosymbionts in the free-living metamonad Anaeramoeba.</title>
        <authorList>
            <person name="Jerlstrom-Hultqvist J."/>
            <person name="Cepicka I."/>
            <person name="Gallot-Lavallee L."/>
            <person name="Salas-Leiva D."/>
            <person name="Curtis B.A."/>
            <person name="Zahonova K."/>
            <person name="Pipaliya S."/>
            <person name="Dacks J."/>
            <person name="Roger A.J."/>
        </authorList>
    </citation>
    <scope>NUCLEOTIDE SEQUENCE</scope>
    <source>
        <strain evidence="6">Schooner1</strain>
    </source>
</reference>
<evidence type="ECO:0000313" key="7">
    <source>
        <dbReference type="Proteomes" id="UP001150062"/>
    </source>
</evidence>
<organism evidence="6 7">
    <name type="scientific">Anaeramoeba flamelloides</name>
    <dbReference type="NCBI Taxonomy" id="1746091"/>
    <lineage>
        <taxon>Eukaryota</taxon>
        <taxon>Metamonada</taxon>
        <taxon>Anaeramoebidae</taxon>
        <taxon>Anaeramoeba</taxon>
    </lineage>
</organism>
<dbReference type="InterPro" id="IPR006906">
    <property type="entry name" value="Timeless_N"/>
</dbReference>
<gene>
    <name evidence="6" type="ORF">M0813_00688</name>
</gene>